<evidence type="ECO:0000313" key="1">
    <source>
        <dbReference type="EMBL" id="GAA3969740.1"/>
    </source>
</evidence>
<proteinExistence type="predicted"/>
<reference evidence="2" key="1">
    <citation type="journal article" date="2019" name="Int. J. Syst. Evol. Microbiol.">
        <title>The Global Catalogue of Microorganisms (GCM) 10K type strain sequencing project: providing services to taxonomists for standard genome sequencing and annotation.</title>
        <authorList>
            <consortium name="The Broad Institute Genomics Platform"/>
            <consortium name="The Broad Institute Genome Sequencing Center for Infectious Disease"/>
            <person name="Wu L."/>
            <person name="Ma J."/>
        </authorList>
    </citation>
    <scope>NUCLEOTIDE SEQUENCE [LARGE SCALE GENOMIC DNA]</scope>
    <source>
        <strain evidence="2">JCM 17217</strain>
    </source>
</reference>
<dbReference type="EMBL" id="BAABDI010000007">
    <property type="protein sequence ID" value="GAA3969740.1"/>
    <property type="molecule type" value="Genomic_DNA"/>
</dbReference>
<gene>
    <name evidence="1" type="ORF">GCM10022407_14550</name>
</gene>
<sequence>MAEAAAQTLRLFQHQLATAKSLLPSQTSAQDMPTQPSNAPASGRDFREWLLDGAYYPKGRFPLVVFKKYVEQQYTLAELTALFAADKVYSKAVRGNKIVFKPAAEVTGKADASFHGDLVRTKDGKFIRVTNQIGMNNFPELLQYLADLFHFPIQTKS</sequence>
<keyword evidence="2" id="KW-1185">Reference proteome</keyword>
<dbReference type="Proteomes" id="UP001501556">
    <property type="component" value="Unassembled WGS sequence"/>
</dbReference>
<name>A0ABP7PQU8_9BACT</name>
<organism evidence="1 2">
    <name type="scientific">Hymenobacter antarcticus</name>
    <dbReference type="NCBI Taxonomy" id="486270"/>
    <lineage>
        <taxon>Bacteria</taxon>
        <taxon>Pseudomonadati</taxon>
        <taxon>Bacteroidota</taxon>
        <taxon>Cytophagia</taxon>
        <taxon>Cytophagales</taxon>
        <taxon>Hymenobacteraceae</taxon>
        <taxon>Hymenobacter</taxon>
    </lineage>
</organism>
<comment type="caution">
    <text evidence="1">The sequence shown here is derived from an EMBL/GenBank/DDBJ whole genome shotgun (WGS) entry which is preliminary data.</text>
</comment>
<protein>
    <submittedName>
        <fullName evidence="1">Uncharacterized protein</fullName>
    </submittedName>
</protein>
<accession>A0ABP7PQU8</accession>
<evidence type="ECO:0000313" key="2">
    <source>
        <dbReference type="Proteomes" id="UP001501556"/>
    </source>
</evidence>